<dbReference type="HOGENOM" id="CLU_820380_0_0_1"/>
<keyword evidence="1" id="KW-0812">Transmembrane</keyword>
<organism evidence="2">
    <name type="scientific">Guillardia theta (strain CCMP2712)</name>
    <name type="common">Cryptophyte</name>
    <dbReference type="NCBI Taxonomy" id="905079"/>
    <lineage>
        <taxon>Eukaryota</taxon>
        <taxon>Cryptophyceae</taxon>
        <taxon>Pyrenomonadales</taxon>
        <taxon>Geminigeraceae</taxon>
        <taxon>Guillardia</taxon>
    </lineage>
</organism>
<keyword evidence="4" id="KW-1185">Reference proteome</keyword>
<dbReference type="GeneID" id="17288290"/>
<keyword evidence="1" id="KW-0472">Membrane</keyword>
<dbReference type="EnsemblProtists" id="EKX31565">
    <property type="protein sequence ID" value="EKX31565"/>
    <property type="gene ID" value="GUITHDRAFT_122238"/>
</dbReference>
<evidence type="ECO:0000313" key="3">
    <source>
        <dbReference type="EnsemblProtists" id="EKX31565"/>
    </source>
</evidence>
<reference evidence="4" key="2">
    <citation type="submission" date="2012-11" db="EMBL/GenBank/DDBJ databases">
        <authorList>
            <person name="Kuo A."/>
            <person name="Curtis B.A."/>
            <person name="Tanifuji G."/>
            <person name="Burki F."/>
            <person name="Gruber A."/>
            <person name="Irimia M."/>
            <person name="Maruyama S."/>
            <person name="Arias M.C."/>
            <person name="Ball S.G."/>
            <person name="Gile G.H."/>
            <person name="Hirakawa Y."/>
            <person name="Hopkins J.F."/>
            <person name="Rensing S.A."/>
            <person name="Schmutz J."/>
            <person name="Symeonidi A."/>
            <person name="Elias M."/>
            <person name="Eveleigh R.J."/>
            <person name="Herman E.K."/>
            <person name="Klute M.J."/>
            <person name="Nakayama T."/>
            <person name="Obornik M."/>
            <person name="Reyes-Prieto A."/>
            <person name="Armbrust E.V."/>
            <person name="Aves S.J."/>
            <person name="Beiko R.G."/>
            <person name="Coutinho P."/>
            <person name="Dacks J.B."/>
            <person name="Durnford D.G."/>
            <person name="Fast N.M."/>
            <person name="Green B.R."/>
            <person name="Grisdale C."/>
            <person name="Hempe F."/>
            <person name="Henrissat B."/>
            <person name="Hoppner M.P."/>
            <person name="Ishida K.-I."/>
            <person name="Kim E."/>
            <person name="Koreny L."/>
            <person name="Kroth P.G."/>
            <person name="Liu Y."/>
            <person name="Malik S.-B."/>
            <person name="Maier U.G."/>
            <person name="McRose D."/>
            <person name="Mock T."/>
            <person name="Neilson J.A."/>
            <person name="Onodera N.T."/>
            <person name="Poole A.M."/>
            <person name="Pritham E.J."/>
            <person name="Richards T.A."/>
            <person name="Rocap G."/>
            <person name="Roy S.W."/>
            <person name="Sarai C."/>
            <person name="Schaack S."/>
            <person name="Shirato S."/>
            <person name="Slamovits C.H."/>
            <person name="Spencer D.F."/>
            <person name="Suzuki S."/>
            <person name="Worden A.Z."/>
            <person name="Zauner S."/>
            <person name="Barry K."/>
            <person name="Bell C."/>
            <person name="Bharti A.K."/>
            <person name="Crow J.A."/>
            <person name="Grimwood J."/>
            <person name="Kramer R."/>
            <person name="Lindquist E."/>
            <person name="Lucas S."/>
            <person name="Salamov A."/>
            <person name="McFadden G.I."/>
            <person name="Lane C.E."/>
            <person name="Keeling P.J."/>
            <person name="Gray M.W."/>
            <person name="Grigoriev I.V."/>
            <person name="Archibald J.M."/>
        </authorList>
    </citation>
    <scope>NUCLEOTIDE SEQUENCE</scope>
    <source>
        <strain evidence="4">CCMP2712</strain>
    </source>
</reference>
<name>L1I6R9_GUITC</name>
<sequence>MGGVTSSCSETACSECRKDRVPMDRIVIKRMKDQPPGLVSIQLADHKEERKKVDKMRDALTSKDRRDALLAVMEPMAHKEIFAMNKNESPMALIDLELEGLVTSFEPFDCFARYAVLLLLVVVALMMVMVMVMVMAMVMAMVMVICKIRSVNQLFMSLFRLDQTSSIPTKLTIGEFFGPATSILDVSRMCMACDQGKQLRDVSLILYDSQSRGISVKLDAKPIRRLSGEFFLCIIKFEFIAVATYEFIKYSVSRNSFAKADPKLTTEEAQEYAKTEQQQAALMRRRIQFQRSIVRESHEQRTRDPLTNLEAQQYRTTNKAFCSSAVPQTQIIRHQLDIN</sequence>
<evidence type="ECO:0000256" key="1">
    <source>
        <dbReference type="SAM" id="Phobius"/>
    </source>
</evidence>
<gene>
    <name evidence="2" type="ORF">GUITHDRAFT_122238</name>
</gene>
<proteinExistence type="predicted"/>
<dbReference type="RefSeq" id="XP_005818545.1">
    <property type="nucleotide sequence ID" value="XM_005818488.1"/>
</dbReference>
<feature type="non-terminal residue" evidence="2">
    <location>
        <position position="1"/>
    </location>
</feature>
<reference evidence="2 4" key="1">
    <citation type="journal article" date="2012" name="Nature">
        <title>Algal genomes reveal evolutionary mosaicism and the fate of nucleomorphs.</title>
        <authorList>
            <consortium name="DOE Joint Genome Institute"/>
            <person name="Curtis B.A."/>
            <person name="Tanifuji G."/>
            <person name="Burki F."/>
            <person name="Gruber A."/>
            <person name="Irimia M."/>
            <person name="Maruyama S."/>
            <person name="Arias M.C."/>
            <person name="Ball S.G."/>
            <person name="Gile G.H."/>
            <person name="Hirakawa Y."/>
            <person name="Hopkins J.F."/>
            <person name="Kuo A."/>
            <person name="Rensing S.A."/>
            <person name="Schmutz J."/>
            <person name="Symeonidi A."/>
            <person name="Elias M."/>
            <person name="Eveleigh R.J."/>
            <person name="Herman E.K."/>
            <person name="Klute M.J."/>
            <person name="Nakayama T."/>
            <person name="Obornik M."/>
            <person name="Reyes-Prieto A."/>
            <person name="Armbrust E.V."/>
            <person name="Aves S.J."/>
            <person name="Beiko R.G."/>
            <person name="Coutinho P."/>
            <person name="Dacks J.B."/>
            <person name="Durnford D.G."/>
            <person name="Fast N.M."/>
            <person name="Green B.R."/>
            <person name="Grisdale C.J."/>
            <person name="Hempel F."/>
            <person name="Henrissat B."/>
            <person name="Hoppner M.P."/>
            <person name="Ishida K."/>
            <person name="Kim E."/>
            <person name="Koreny L."/>
            <person name="Kroth P.G."/>
            <person name="Liu Y."/>
            <person name="Malik S.B."/>
            <person name="Maier U.G."/>
            <person name="McRose D."/>
            <person name="Mock T."/>
            <person name="Neilson J.A."/>
            <person name="Onodera N.T."/>
            <person name="Poole A.M."/>
            <person name="Pritham E.J."/>
            <person name="Richards T.A."/>
            <person name="Rocap G."/>
            <person name="Roy S.W."/>
            <person name="Sarai C."/>
            <person name="Schaack S."/>
            <person name="Shirato S."/>
            <person name="Slamovits C.H."/>
            <person name="Spencer D.F."/>
            <person name="Suzuki S."/>
            <person name="Worden A.Z."/>
            <person name="Zauner S."/>
            <person name="Barry K."/>
            <person name="Bell C."/>
            <person name="Bharti A.K."/>
            <person name="Crow J.A."/>
            <person name="Grimwood J."/>
            <person name="Kramer R."/>
            <person name="Lindquist E."/>
            <person name="Lucas S."/>
            <person name="Salamov A."/>
            <person name="McFadden G.I."/>
            <person name="Lane C.E."/>
            <person name="Keeling P.J."/>
            <person name="Gray M.W."/>
            <person name="Grigoriev I.V."/>
            <person name="Archibald J.M."/>
        </authorList>
    </citation>
    <scope>NUCLEOTIDE SEQUENCE</scope>
    <source>
        <strain evidence="2 4">CCMP2712</strain>
    </source>
</reference>
<dbReference type="KEGG" id="gtt:GUITHDRAFT_122238"/>
<evidence type="ECO:0000313" key="4">
    <source>
        <dbReference type="Proteomes" id="UP000011087"/>
    </source>
</evidence>
<dbReference type="AlphaFoldDB" id="L1I6R9"/>
<dbReference type="EMBL" id="JH993261">
    <property type="protein sequence ID" value="EKX31565.1"/>
    <property type="molecule type" value="Genomic_DNA"/>
</dbReference>
<evidence type="ECO:0000313" key="2">
    <source>
        <dbReference type="EMBL" id="EKX31565.1"/>
    </source>
</evidence>
<keyword evidence="1" id="KW-1133">Transmembrane helix</keyword>
<dbReference type="PaxDb" id="55529-EKX31565"/>
<dbReference type="Proteomes" id="UP000011087">
    <property type="component" value="Unassembled WGS sequence"/>
</dbReference>
<reference evidence="3" key="3">
    <citation type="submission" date="2016-03" db="UniProtKB">
        <authorList>
            <consortium name="EnsemblProtists"/>
        </authorList>
    </citation>
    <scope>IDENTIFICATION</scope>
</reference>
<protein>
    <submittedName>
        <fullName evidence="2 3">Uncharacterized protein</fullName>
    </submittedName>
</protein>
<accession>L1I6R9</accession>
<feature type="transmembrane region" description="Helical" evidence="1">
    <location>
        <begin position="114"/>
        <end position="146"/>
    </location>
</feature>